<sequence>MFKQFTENISGHQVYLLSSLGIFLVFFIVVAFLLLRIRKAHIDHMSSLPLQDGDEIQPSNLS</sequence>
<organism evidence="2 3">
    <name type="scientific">Mucilaginibacter boryungensis</name>
    <dbReference type="NCBI Taxonomy" id="768480"/>
    <lineage>
        <taxon>Bacteria</taxon>
        <taxon>Pseudomonadati</taxon>
        <taxon>Bacteroidota</taxon>
        <taxon>Sphingobacteriia</taxon>
        <taxon>Sphingobacteriales</taxon>
        <taxon>Sphingobacteriaceae</taxon>
        <taxon>Mucilaginibacter</taxon>
    </lineage>
</organism>
<keyword evidence="1" id="KW-0812">Transmembrane</keyword>
<evidence type="ECO:0000256" key="1">
    <source>
        <dbReference type="SAM" id="Phobius"/>
    </source>
</evidence>
<protein>
    <recommendedName>
        <fullName evidence="4">Cbb3-type cytochrome oxidase component FixQ</fullName>
    </recommendedName>
</protein>
<name>A0ABR9XN92_9SPHI</name>
<dbReference type="EMBL" id="JADFFM010000002">
    <property type="protein sequence ID" value="MBE9668539.1"/>
    <property type="molecule type" value="Genomic_DNA"/>
</dbReference>
<gene>
    <name evidence="2" type="ORF">IRJ18_19370</name>
</gene>
<dbReference type="Proteomes" id="UP000632774">
    <property type="component" value="Unassembled WGS sequence"/>
</dbReference>
<proteinExistence type="predicted"/>
<keyword evidence="3" id="KW-1185">Reference proteome</keyword>
<evidence type="ECO:0000313" key="3">
    <source>
        <dbReference type="Proteomes" id="UP000632774"/>
    </source>
</evidence>
<reference evidence="2 3" key="1">
    <citation type="submission" date="2020-10" db="EMBL/GenBank/DDBJ databases">
        <title>Mucilaginibacter mali sp. nov., isolated from rhizosphere soil of apple orchard.</title>
        <authorList>
            <person name="Lee J.-S."/>
            <person name="Kim H.S."/>
            <person name="Kim J.-S."/>
        </authorList>
    </citation>
    <scope>NUCLEOTIDE SEQUENCE [LARGE SCALE GENOMIC DNA]</scope>
    <source>
        <strain evidence="2 3">KCTC 23157</strain>
    </source>
</reference>
<dbReference type="RefSeq" id="WP_194107937.1">
    <property type="nucleotide sequence ID" value="NZ_JADFFM010000002.1"/>
</dbReference>
<keyword evidence="1" id="KW-1133">Transmembrane helix</keyword>
<evidence type="ECO:0008006" key="4">
    <source>
        <dbReference type="Google" id="ProtNLM"/>
    </source>
</evidence>
<comment type="caution">
    <text evidence="2">The sequence shown here is derived from an EMBL/GenBank/DDBJ whole genome shotgun (WGS) entry which is preliminary data.</text>
</comment>
<keyword evidence="1" id="KW-0472">Membrane</keyword>
<evidence type="ECO:0000313" key="2">
    <source>
        <dbReference type="EMBL" id="MBE9668539.1"/>
    </source>
</evidence>
<accession>A0ABR9XN92</accession>
<feature type="transmembrane region" description="Helical" evidence="1">
    <location>
        <begin position="12"/>
        <end position="35"/>
    </location>
</feature>